<proteinExistence type="inferred from homology"/>
<dbReference type="InterPro" id="IPR015168">
    <property type="entry name" value="SsuA/THI5"/>
</dbReference>
<dbReference type="Proteomes" id="UP001597286">
    <property type="component" value="Unassembled WGS sequence"/>
</dbReference>
<evidence type="ECO:0000256" key="2">
    <source>
        <dbReference type="ARBA" id="ARBA00010742"/>
    </source>
</evidence>
<dbReference type="Pfam" id="PF09084">
    <property type="entry name" value="NMT1"/>
    <property type="match status" value="1"/>
</dbReference>
<reference evidence="7" key="1">
    <citation type="journal article" date="2019" name="Int. J. Syst. Evol. Microbiol.">
        <title>The Global Catalogue of Microorganisms (GCM) 10K type strain sequencing project: providing services to taxonomists for standard genome sequencing and annotation.</title>
        <authorList>
            <consortium name="The Broad Institute Genomics Platform"/>
            <consortium name="The Broad Institute Genome Sequencing Center for Infectious Disease"/>
            <person name="Wu L."/>
            <person name="Ma J."/>
        </authorList>
    </citation>
    <scope>NUCLEOTIDE SEQUENCE [LARGE SCALE GENOMIC DNA]</scope>
    <source>
        <strain evidence="7">DT72</strain>
    </source>
</reference>
<dbReference type="SUPFAM" id="SSF53850">
    <property type="entry name" value="Periplasmic binding protein-like II"/>
    <property type="match status" value="1"/>
</dbReference>
<comment type="subcellular location">
    <subcellularLocation>
        <location evidence="1">Periplasm</location>
    </subcellularLocation>
</comment>
<evidence type="ECO:0000256" key="4">
    <source>
        <dbReference type="SAM" id="SignalP"/>
    </source>
</evidence>
<keyword evidence="7" id="KW-1185">Reference proteome</keyword>
<organism evidence="6 7">
    <name type="scientific">Rhodococcus gannanensis</name>
    <dbReference type="NCBI Taxonomy" id="1960308"/>
    <lineage>
        <taxon>Bacteria</taxon>
        <taxon>Bacillati</taxon>
        <taxon>Actinomycetota</taxon>
        <taxon>Actinomycetes</taxon>
        <taxon>Mycobacteriales</taxon>
        <taxon>Nocardiaceae</taxon>
        <taxon>Rhodococcus</taxon>
    </lineage>
</organism>
<evidence type="ECO:0000313" key="6">
    <source>
        <dbReference type="EMBL" id="MFD1810675.1"/>
    </source>
</evidence>
<protein>
    <submittedName>
        <fullName evidence="6">ABC transporter substrate-binding protein</fullName>
    </submittedName>
</protein>
<dbReference type="RefSeq" id="WP_378483234.1">
    <property type="nucleotide sequence ID" value="NZ_JBHUFB010000001.1"/>
</dbReference>
<dbReference type="EMBL" id="JBHUFB010000001">
    <property type="protein sequence ID" value="MFD1810675.1"/>
    <property type="molecule type" value="Genomic_DNA"/>
</dbReference>
<comment type="caution">
    <text evidence="6">The sequence shown here is derived from an EMBL/GenBank/DDBJ whole genome shotgun (WGS) entry which is preliminary data.</text>
</comment>
<name>A0ABW4NZU3_9NOCA</name>
<dbReference type="PROSITE" id="PS51257">
    <property type="entry name" value="PROKAR_LIPOPROTEIN"/>
    <property type="match status" value="1"/>
</dbReference>
<feature type="domain" description="SsuA/THI5-like" evidence="5">
    <location>
        <begin position="53"/>
        <end position="263"/>
    </location>
</feature>
<accession>A0ABW4NZU3</accession>
<dbReference type="Gene3D" id="3.40.190.10">
    <property type="entry name" value="Periplasmic binding protein-like II"/>
    <property type="match status" value="2"/>
</dbReference>
<sequence>MKSFHKLAGAALLATTVLVASACGTSQASLDPGDVDGTASLTLGIYPNSSLSLPAIVAQNQGFFADAKLDVSTIAGKSGPELTAALIGGSTQVAITAPQSALPAIRDGQDLMALAPAIDLNYLIAGRPDVAENGVSGLKGKKIGVTARGSASEAFAREVLADAGVNPDDVTFIAVGPSVTNASAFAQGQTDAFVGSPSTLTAMRQQGLDFTIIADASDGSAGPIGEYGYGGFFMTSATTAANSPQTIGRFCTAMNDATAYIADPANRETVIAILAEVMNAPAADITPIYDAEHTLWSNTIDPGRWQKNAEWVLGPDAAKAPFESSVHACS</sequence>
<comment type="similarity">
    <text evidence="2">Belongs to the bacterial solute-binding protein SsuA/TauA family.</text>
</comment>
<evidence type="ECO:0000259" key="5">
    <source>
        <dbReference type="Pfam" id="PF09084"/>
    </source>
</evidence>
<evidence type="ECO:0000313" key="7">
    <source>
        <dbReference type="Proteomes" id="UP001597286"/>
    </source>
</evidence>
<evidence type="ECO:0000256" key="1">
    <source>
        <dbReference type="ARBA" id="ARBA00004418"/>
    </source>
</evidence>
<gene>
    <name evidence="6" type="ORF">ACFSJG_00475</name>
</gene>
<dbReference type="PANTHER" id="PTHR30024:SF47">
    <property type="entry name" value="TAURINE-BINDING PERIPLASMIC PROTEIN"/>
    <property type="match status" value="1"/>
</dbReference>
<evidence type="ECO:0000256" key="3">
    <source>
        <dbReference type="ARBA" id="ARBA00022729"/>
    </source>
</evidence>
<keyword evidence="3 4" id="KW-0732">Signal</keyword>
<feature type="chain" id="PRO_5046715408" evidence="4">
    <location>
        <begin position="23"/>
        <end position="330"/>
    </location>
</feature>
<dbReference type="PANTHER" id="PTHR30024">
    <property type="entry name" value="ALIPHATIC SULFONATES-BINDING PROTEIN-RELATED"/>
    <property type="match status" value="1"/>
</dbReference>
<feature type="signal peptide" evidence="4">
    <location>
        <begin position="1"/>
        <end position="22"/>
    </location>
</feature>